<sequence length="67" mass="7983">MIQHFKFKPLYNSKLPGWQLNFYNKSIYYEVIYNSDGSLTCVSPKDMVLDEQLEKEIQALMAFHVYD</sequence>
<protein>
    <recommendedName>
        <fullName evidence="3">YheE</fullName>
    </recommendedName>
</protein>
<dbReference type="RefSeq" id="WP_126991201.1">
    <property type="nucleotide sequence ID" value="NZ_JTFC01000033.1"/>
</dbReference>
<evidence type="ECO:0008006" key="3">
    <source>
        <dbReference type="Google" id="ProtNLM"/>
    </source>
</evidence>
<reference evidence="1 2" key="1">
    <citation type="submission" date="2014-11" db="EMBL/GenBank/DDBJ databases">
        <title>Genome sequence and analysis of novel Kurthia sp.</title>
        <authorList>
            <person name="Lawson J.N."/>
            <person name="Gonzalez J.E."/>
            <person name="Rinauldi L."/>
            <person name="Xuan Z."/>
            <person name="Firman A."/>
            <person name="Shaddox L."/>
            <person name="Trudeau A."/>
            <person name="Shah S."/>
            <person name="Reiman D."/>
        </authorList>
    </citation>
    <scope>NUCLEOTIDE SEQUENCE [LARGE SCALE GENOMIC DNA]</scope>
    <source>
        <strain evidence="1 2">3B1D</strain>
    </source>
</reference>
<organism evidence="1 2">
    <name type="scientific">Candidatus Kurthia intestinigallinarum</name>
    <dbReference type="NCBI Taxonomy" id="1562256"/>
    <lineage>
        <taxon>Bacteria</taxon>
        <taxon>Bacillati</taxon>
        <taxon>Bacillota</taxon>
        <taxon>Bacilli</taxon>
        <taxon>Bacillales</taxon>
        <taxon>Caryophanaceae</taxon>
        <taxon>Kurthia</taxon>
    </lineage>
</organism>
<comment type="caution">
    <text evidence="1">The sequence shown here is derived from an EMBL/GenBank/DDBJ whole genome shotgun (WGS) entry which is preliminary data.</text>
</comment>
<gene>
    <name evidence="1" type="ORF">QI30_13810</name>
</gene>
<proteinExistence type="predicted"/>
<evidence type="ECO:0000313" key="2">
    <source>
        <dbReference type="Proteomes" id="UP000288623"/>
    </source>
</evidence>
<evidence type="ECO:0000313" key="1">
    <source>
        <dbReference type="EMBL" id="RUS53775.1"/>
    </source>
</evidence>
<dbReference type="Proteomes" id="UP000288623">
    <property type="component" value="Unassembled WGS sequence"/>
</dbReference>
<dbReference type="AlphaFoldDB" id="A0A433RRI6"/>
<dbReference type="OrthoDB" id="2736244at2"/>
<accession>A0A433RRI6</accession>
<dbReference type="EMBL" id="JTFC01000033">
    <property type="protein sequence ID" value="RUS53775.1"/>
    <property type="molecule type" value="Genomic_DNA"/>
</dbReference>
<dbReference type="Pfam" id="PF17277">
    <property type="entry name" value="DUF5342"/>
    <property type="match status" value="1"/>
</dbReference>
<keyword evidence="2" id="KW-1185">Reference proteome</keyword>
<name>A0A433RRI6_9BACL</name>
<dbReference type="InterPro" id="IPR017263">
    <property type="entry name" value="UCP037692"/>
</dbReference>